<dbReference type="EMBL" id="JAQNDN010000023">
    <property type="protein sequence ID" value="MDC0673985.1"/>
    <property type="molecule type" value="Genomic_DNA"/>
</dbReference>
<evidence type="ECO:0008006" key="4">
    <source>
        <dbReference type="Google" id="ProtNLM"/>
    </source>
</evidence>
<name>A0ABT5BIJ4_9BACT</name>
<reference evidence="2 3" key="1">
    <citation type="submission" date="2022-11" db="EMBL/GenBank/DDBJ databases">
        <title>Minimal conservation of predation-associated metabolite biosynthetic gene clusters underscores biosynthetic potential of Myxococcota including descriptions for ten novel species: Archangium lansinium sp. nov., Myxococcus landrumus sp. nov., Nannocystis bai.</title>
        <authorList>
            <person name="Ahearne A."/>
            <person name="Stevens C."/>
            <person name="Dowd S."/>
        </authorList>
    </citation>
    <scope>NUCLEOTIDE SEQUENCE [LARGE SCALE GENOMIC DNA]</scope>
    <source>
        <strain evidence="2 3">NCELM</strain>
    </source>
</reference>
<evidence type="ECO:0000313" key="2">
    <source>
        <dbReference type="EMBL" id="MDC0673985.1"/>
    </source>
</evidence>
<evidence type="ECO:0000313" key="3">
    <source>
        <dbReference type="Proteomes" id="UP001217838"/>
    </source>
</evidence>
<dbReference type="Proteomes" id="UP001217838">
    <property type="component" value="Unassembled WGS sequence"/>
</dbReference>
<feature type="region of interest" description="Disordered" evidence="1">
    <location>
        <begin position="50"/>
        <end position="73"/>
    </location>
</feature>
<protein>
    <recommendedName>
        <fullName evidence="4">Secreted protein</fullName>
    </recommendedName>
</protein>
<feature type="compositionally biased region" description="Basic and acidic residues" evidence="1">
    <location>
        <begin position="50"/>
        <end position="61"/>
    </location>
</feature>
<gene>
    <name evidence="2" type="ORF">POL58_39935</name>
</gene>
<accession>A0ABT5BIJ4</accession>
<sequence length="114" mass="12174">MSSRRDIRFWGALFGVLVLVVSLASFPTTPRTASSGARVESYVDVPELHDVPVVSRERRGEPGTGKAPHLAAPPQPVAAIASLARVVSQPPPHPIERPCAPRSQRTCSARGPPH</sequence>
<organism evidence="2 3">
    <name type="scientific">Nannocystis radixulma</name>
    <dbReference type="NCBI Taxonomy" id="2995305"/>
    <lineage>
        <taxon>Bacteria</taxon>
        <taxon>Pseudomonadati</taxon>
        <taxon>Myxococcota</taxon>
        <taxon>Polyangia</taxon>
        <taxon>Nannocystales</taxon>
        <taxon>Nannocystaceae</taxon>
        <taxon>Nannocystis</taxon>
    </lineage>
</organism>
<dbReference type="RefSeq" id="WP_272007784.1">
    <property type="nucleotide sequence ID" value="NZ_JAQNDN010000023.1"/>
</dbReference>
<comment type="caution">
    <text evidence="2">The sequence shown here is derived from an EMBL/GenBank/DDBJ whole genome shotgun (WGS) entry which is preliminary data.</text>
</comment>
<proteinExistence type="predicted"/>
<evidence type="ECO:0000256" key="1">
    <source>
        <dbReference type="SAM" id="MobiDB-lite"/>
    </source>
</evidence>
<keyword evidence="3" id="KW-1185">Reference proteome</keyword>
<feature type="region of interest" description="Disordered" evidence="1">
    <location>
        <begin position="89"/>
        <end position="114"/>
    </location>
</feature>